<dbReference type="SUPFAM" id="SSF53474">
    <property type="entry name" value="alpha/beta-Hydrolases"/>
    <property type="match status" value="1"/>
</dbReference>
<dbReference type="Gene3D" id="3.40.50.1820">
    <property type="entry name" value="alpha/beta hydrolase"/>
    <property type="match status" value="1"/>
</dbReference>
<gene>
    <name evidence="2" type="ORF">LSG31_10685</name>
</gene>
<dbReference type="InterPro" id="IPR029058">
    <property type="entry name" value="AB_hydrolase_fold"/>
</dbReference>
<dbReference type="PANTHER" id="PTHR46623:SF6">
    <property type="entry name" value="ALPHA_BETA-HYDROLASES SUPERFAMILY PROTEIN"/>
    <property type="match status" value="1"/>
</dbReference>
<proteinExistence type="predicted"/>
<accession>A0ABY4CQ97</accession>
<dbReference type="PANTHER" id="PTHR46623">
    <property type="entry name" value="CARBOXYMETHYLENEBUTENOLIDASE-RELATED"/>
    <property type="match status" value="1"/>
</dbReference>
<evidence type="ECO:0000313" key="2">
    <source>
        <dbReference type="EMBL" id="UOF92573.1"/>
    </source>
</evidence>
<dbReference type="InterPro" id="IPR002925">
    <property type="entry name" value="Dienelactn_hydro"/>
</dbReference>
<keyword evidence="3" id="KW-1185">Reference proteome</keyword>
<feature type="domain" description="Dienelactone hydrolase" evidence="1">
    <location>
        <begin position="16"/>
        <end position="270"/>
    </location>
</feature>
<dbReference type="EMBL" id="CP089291">
    <property type="protein sequence ID" value="UOF92573.1"/>
    <property type="molecule type" value="Genomic_DNA"/>
</dbReference>
<protein>
    <submittedName>
        <fullName evidence="2">Dienelactone hydrolase family protein</fullName>
    </submittedName>
</protein>
<reference evidence="2" key="1">
    <citation type="submission" date="2021-12" db="EMBL/GenBank/DDBJ databases">
        <title>Alicyclobacillaceae gen. nov., sp. nov., isolated from chalcocite enrichment system.</title>
        <authorList>
            <person name="Jiang Z."/>
        </authorList>
    </citation>
    <scope>NUCLEOTIDE SEQUENCE</scope>
    <source>
        <strain evidence="2">MYW30-H2</strain>
    </source>
</reference>
<keyword evidence="2" id="KW-0378">Hydrolase</keyword>
<dbReference type="Proteomes" id="UP000830167">
    <property type="component" value="Chromosome"/>
</dbReference>
<dbReference type="RefSeq" id="WP_347439241.1">
    <property type="nucleotide sequence ID" value="NZ_CP089291.1"/>
</dbReference>
<sequence length="273" mass="30268">MTLHAEWIDYGTNNQFRAFLAKPANNSHTLPAIIVIQEIWGVDHHIQDVTKRFAQAGYLAIAPDLFAEGGERPDALQPDRIEGIKAFLESLPPTAWGSEEQREAALAKLPDPKQTELRETFRTLFGDVLAKIDHYAGQLQETSMFLKNQHEVTKNQPIGSVGFCMGGALSALLASKDPNIHAAVIFYGNAPKPEAISHIQCPVLGFYGELDKRITDAVPAFAAAMKEAGKSYEYHVYPKAHHAFFNDTRASYNPTAARDAFARTLGFFNEQLR</sequence>
<evidence type="ECO:0000313" key="3">
    <source>
        <dbReference type="Proteomes" id="UP000830167"/>
    </source>
</evidence>
<organism evidence="2 3">
    <name type="scientific">Fodinisporobacter ferrooxydans</name>
    <dbReference type="NCBI Taxonomy" id="2901836"/>
    <lineage>
        <taxon>Bacteria</taxon>
        <taxon>Bacillati</taxon>
        <taxon>Bacillota</taxon>
        <taxon>Bacilli</taxon>
        <taxon>Bacillales</taxon>
        <taxon>Alicyclobacillaceae</taxon>
        <taxon>Fodinisporobacter</taxon>
    </lineage>
</organism>
<dbReference type="InterPro" id="IPR051049">
    <property type="entry name" value="Dienelactone_hydrolase-like"/>
</dbReference>
<dbReference type="GO" id="GO:0016787">
    <property type="term" value="F:hydrolase activity"/>
    <property type="evidence" value="ECO:0007669"/>
    <property type="project" value="UniProtKB-KW"/>
</dbReference>
<dbReference type="Pfam" id="PF01738">
    <property type="entry name" value="DLH"/>
    <property type="match status" value="1"/>
</dbReference>
<name>A0ABY4CQ97_9BACL</name>
<evidence type="ECO:0000259" key="1">
    <source>
        <dbReference type="Pfam" id="PF01738"/>
    </source>
</evidence>